<dbReference type="Proteomes" id="UP000266861">
    <property type="component" value="Unassembled WGS sequence"/>
</dbReference>
<keyword evidence="2" id="KW-1185">Reference proteome</keyword>
<gene>
    <name evidence="1" type="ORF">Glove_149g7</name>
</gene>
<dbReference type="AlphaFoldDB" id="A0A397J3A1"/>
<sequence length="99" mass="11811">MSKLHSYYITNVQTELKHMHYDEIGENQIKNIIHSIQYNENKGLNKIEEFEDEEINKTNEINESNDLINNDLINFNDYFNFSSEQFCRAMEMNVSVIVE</sequence>
<dbReference type="EMBL" id="PQFF01000140">
    <property type="protein sequence ID" value="RHZ79360.1"/>
    <property type="molecule type" value="Genomic_DNA"/>
</dbReference>
<proteinExistence type="predicted"/>
<evidence type="ECO:0000313" key="2">
    <source>
        <dbReference type="Proteomes" id="UP000266861"/>
    </source>
</evidence>
<name>A0A397J3A1_9GLOM</name>
<organism evidence="1 2">
    <name type="scientific">Diversispora epigaea</name>
    <dbReference type="NCBI Taxonomy" id="1348612"/>
    <lineage>
        <taxon>Eukaryota</taxon>
        <taxon>Fungi</taxon>
        <taxon>Fungi incertae sedis</taxon>
        <taxon>Mucoromycota</taxon>
        <taxon>Glomeromycotina</taxon>
        <taxon>Glomeromycetes</taxon>
        <taxon>Diversisporales</taxon>
        <taxon>Diversisporaceae</taxon>
        <taxon>Diversispora</taxon>
    </lineage>
</organism>
<reference evidence="1 2" key="1">
    <citation type="submission" date="2018-08" db="EMBL/GenBank/DDBJ databases">
        <title>Genome and evolution of the arbuscular mycorrhizal fungus Diversispora epigaea (formerly Glomus versiforme) and its bacterial endosymbionts.</title>
        <authorList>
            <person name="Sun X."/>
            <person name="Fei Z."/>
            <person name="Harrison M."/>
        </authorList>
    </citation>
    <scope>NUCLEOTIDE SEQUENCE [LARGE SCALE GENOMIC DNA]</scope>
    <source>
        <strain evidence="1 2">IT104</strain>
    </source>
</reference>
<evidence type="ECO:0000313" key="1">
    <source>
        <dbReference type="EMBL" id="RHZ79360.1"/>
    </source>
</evidence>
<comment type="caution">
    <text evidence="1">The sequence shown here is derived from an EMBL/GenBank/DDBJ whole genome shotgun (WGS) entry which is preliminary data.</text>
</comment>
<protein>
    <submittedName>
        <fullName evidence="1">Uncharacterized protein</fullName>
    </submittedName>
</protein>
<accession>A0A397J3A1</accession>